<dbReference type="AlphaFoldDB" id="A0A7W5TQQ2"/>
<keyword evidence="3" id="KW-1185">Reference proteome</keyword>
<accession>A0A7W5TQQ2</accession>
<dbReference type="Proteomes" id="UP000547528">
    <property type="component" value="Unassembled WGS sequence"/>
</dbReference>
<sequence>MEILMLLAAGVVLFLVIRMFMQRQAGKMNEKIQEEVTPETARQAALSLSDDQHKVIYQAIASEDARRALALFREATGAPVKDCVVAVQALHRYPQAAPSELKFAEDFNLQDDDGQQVQDEYVEDAIDDVRQDLSDNDSDSGSPLAEADPNTGRILGDNAEQVPDIPGGQSAETKDDDDVDAKARELLEQSGFDREQELTIPEEWSAEEDDEQAGFHLEVQRGDEKITLSHEDLEPWVHDQLHALLRDDHVEEAAELLSQHSPLTTEEAHRFLVVFKDQS</sequence>
<gene>
    <name evidence="2" type="ORF">FHX47_001618</name>
</gene>
<dbReference type="EMBL" id="JACIBT010000005">
    <property type="protein sequence ID" value="MBB3667995.1"/>
    <property type="molecule type" value="Genomic_DNA"/>
</dbReference>
<comment type="caution">
    <text evidence="2">The sequence shown here is derived from an EMBL/GenBank/DDBJ whole genome shotgun (WGS) entry which is preliminary data.</text>
</comment>
<feature type="region of interest" description="Disordered" evidence="1">
    <location>
        <begin position="131"/>
        <end position="178"/>
    </location>
</feature>
<organism evidence="2 3">
    <name type="scientific">Garicola koreensis</name>
    <dbReference type="NCBI Taxonomy" id="1262554"/>
    <lineage>
        <taxon>Bacteria</taxon>
        <taxon>Bacillati</taxon>
        <taxon>Actinomycetota</taxon>
        <taxon>Actinomycetes</taxon>
        <taxon>Micrococcales</taxon>
        <taxon>Micrococcaceae</taxon>
        <taxon>Garicola</taxon>
    </lineage>
</organism>
<protein>
    <submittedName>
        <fullName evidence="2">Uncharacterized protein</fullName>
    </submittedName>
</protein>
<evidence type="ECO:0000256" key="1">
    <source>
        <dbReference type="SAM" id="MobiDB-lite"/>
    </source>
</evidence>
<name>A0A7W5TQQ2_9MICC</name>
<reference evidence="2 3" key="1">
    <citation type="submission" date="2020-08" db="EMBL/GenBank/DDBJ databases">
        <title>Sequencing the genomes of 1000 actinobacteria strains.</title>
        <authorList>
            <person name="Klenk H.-P."/>
        </authorList>
    </citation>
    <scope>NUCLEOTIDE SEQUENCE [LARGE SCALE GENOMIC DNA]</scope>
    <source>
        <strain evidence="2 3">DSM 28238</strain>
    </source>
</reference>
<dbReference type="RefSeq" id="WP_183358405.1">
    <property type="nucleotide sequence ID" value="NZ_BAABKR010000011.1"/>
</dbReference>
<evidence type="ECO:0000313" key="3">
    <source>
        <dbReference type="Proteomes" id="UP000547528"/>
    </source>
</evidence>
<proteinExistence type="predicted"/>
<evidence type="ECO:0000313" key="2">
    <source>
        <dbReference type="EMBL" id="MBB3667995.1"/>
    </source>
</evidence>